<dbReference type="OMA" id="MSVQIKQ"/>
<feature type="compositionally biased region" description="Basic and acidic residues" evidence="1">
    <location>
        <begin position="446"/>
        <end position="462"/>
    </location>
</feature>
<dbReference type="Gene3D" id="1.10.150.110">
    <property type="entry name" value="DNA polymerase beta, N-terminal domain-like"/>
    <property type="match status" value="1"/>
</dbReference>
<dbReference type="InterPro" id="IPR027421">
    <property type="entry name" value="DNA_pol_lamdba_lyase_dom_sf"/>
</dbReference>
<dbReference type="Pfam" id="PF14716">
    <property type="entry name" value="HHH_8"/>
    <property type="match status" value="1"/>
</dbReference>
<feature type="compositionally biased region" description="Low complexity" evidence="1">
    <location>
        <begin position="755"/>
        <end position="773"/>
    </location>
</feature>
<feature type="region of interest" description="Disordered" evidence="1">
    <location>
        <begin position="163"/>
        <end position="232"/>
    </location>
</feature>
<feature type="region of interest" description="Disordered" evidence="1">
    <location>
        <begin position="1"/>
        <end position="47"/>
    </location>
</feature>
<dbReference type="Proteomes" id="UP000039865">
    <property type="component" value="Unassembled WGS sequence"/>
</dbReference>
<feature type="compositionally biased region" description="Basic and acidic residues" evidence="1">
    <location>
        <begin position="555"/>
        <end position="570"/>
    </location>
</feature>
<feature type="compositionally biased region" description="Basic and acidic residues" evidence="1">
    <location>
        <begin position="272"/>
        <end position="298"/>
    </location>
</feature>
<feature type="region of interest" description="Disordered" evidence="1">
    <location>
        <begin position="254"/>
        <end position="796"/>
    </location>
</feature>
<dbReference type="OrthoDB" id="10671682at2759"/>
<feature type="domain" description="BRCT" evidence="2">
    <location>
        <begin position="47"/>
        <end position="158"/>
    </location>
</feature>
<dbReference type="InterPro" id="IPR010996">
    <property type="entry name" value="HHH_MUS81"/>
</dbReference>
<dbReference type="PROSITE" id="PS50172">
    <property type="entry name" value="BRCT"/>
    <property type="match status" value="1"/>
</dbReference>
<feature type="compositionally biased region" description="Basic and acidic residues" evidence="1">
    <location>
        <begin position="619"/>
        <end position="644"/>
    </location>
</feature>
<feature type="compositionally biased region" description="Basic and acidic residues" evidence="1">
    <location>
        <begin position="413"/>
        <end position="423"/>
    </location>
</feature>
<protein>
    <recommendedName>
        <fullName evidence="2">BRCT domain-containing protein</fullName>
    </recommendedName>
</protein>
<feature type="compositionally biased region" description="Polar residues" evidence="1">
    <location>
        <begin position="254"/>
        <end position="271"/>
    </location>
</feature>
<feature type="compositionally biased region" description="Basic and acidic residues" evidence="1">
    <location>
        <begin position="516"/>
        <end position="528"/>
    </location>
</feature>
<accession>A0A077ZZ29</accession>
<feature type="region of interest" description="Disordered" evidence="1">
    <location>
        <begin position="874"/>
        <end position="893"/>
    </location>
</feature>
<feature type="compositionally biased region" description="Low complexity" evidence="1">
    <location>
        <begin position="1"/>
        <end position="14"/>
    </location>
</feature>
<feature type="compositionally biased region" description="Basic residues" evidence="1">
    <location>
        <begin position="216"/>
        <end position="225"/>
    </location>
</feature>
<dbReference type="EMBL" id="CCKQ01002681">
    <property type="protein sequence ID" value="CDW73788.1"/>
    <property type="molecule type" value="Genomic_DNA"/>
</dbReference>
<evidence type="ECO:0000259" key="2">
    <source>
        <dbReference type="PROSITE" id="PS50172"/>
    </source>
</evidence>
<dbReference type="InterPro" id="IPR036420">
    <property type="entry name" value="BRCT_dom_sf"/>
</dbReference>
<dbReference type="InterPro" id="IPR001357">
    <property type="entry name" value="BRCT_dom"/>
</dbReference>
<evidence type="ECO:0000313" key="4">
    <source>
        <dbReference type="Proteomes" id="UP000039865"/>
    </source>
</evidence>
<feature type="compositionally biased region" description="Polar residues" evidence="1">
    <location>
        <begin position="362"/>
        <end position="373"/>
    </location>
</feature>
<dbReference type="AlphaFoldDB" id="A0A077ZZ29"/>
<feature type="compositionally biased region" description="Basic and acidic residues" evidence="1">
    <location>
        <begin position="32"/>
        <end position="47"/>
    </location>
</feature>
<dbReference type="Gene3D" id="3.40.50.10190">
    <property type="entry name" value="BRCT domain"/>
    <property type="match status" value="1"/>
</dbReference>
<evidence type="ECO:0000313" key="3">
    <source>
        <dbReference type="EMBL" id="CDW73788.1"/>
    </source>
</evidence>
<dbReference type="SUPFAM" id="SSF47802">
    <property type="entry name" value="DNA polymerase beta, N-terminal domain-like"/>
    <property type="match status" value="1"/>
</dbReference>
<feature type="compositionally biased region" description="Polar residues" evidence="1">
    <location>
        <begin position="779"/>
        <end position="796"/>
    </location>
</feature>
<name>A0A077ZZ29_STYLE</name>
<dbReference type="InParanoid" id="A0A077ZZ29"/>
<feature type="compositionally biased region" description="Acidic residues" evidence="1">
    <location>
        <begin position="743"/>
        <end position="754"/>
    </location>
</feature>
<reference evidence="3 4" key="1">
    <citation type="submission" date="2014-06" db="EMBL/GenBank/DDBJ databases">
        <authorList>
            <person name="Swart Estienne"/>
        </authorList>
    </citation>
    <scope>NUCLEOTIDE SEQUENCE [LARGE SCALE GENOMIC DNA]</scope>
    <source>
        <strain evidence="3 4">130c</strain>
    </source>
</reference>
<feature type="compositionally biased region" description="Low complexity" evidence="1">
    <location>
        <begin position="604"/>
        <end position="615"/>
    </location>
</feature>
<sequence>MLGSPQYQQRSRQYRGPDVEHRSQDRAGYQEGNRRGGRSEQRKQDMDQEEIFRGLRVALVTSESQTQNLKQLIGEQGVNQDNFERALRSLDYLIVKDSKLDNQTINKIAQQIGVPREEFQNLVQDSQMDGQGFSIVTPNWVYDCLDNNSLLDDNKYQIQLSSDQDMKGKYKGQGGKKQQTHDSDEDQVNEDTAYTQRHRSRFQGQQQQQKDTGSRGYRKGQHIGHSRYTEGIDYDKISEKDLDSQDERDQYILTQLKKSQSSRRVGTSSPYRNKDGSIDRRRVRDDRGGDYQDEDNSRGHQQRGTSNRGRQADDRNTYLNIKPGEATFNQEDIDNLNPEDFPAEYRNKDGSLDRRKFRSSKSKGGTSSAQKILSQIYGGSGRARGRQDQYQSQRGQKGGEQSYRSGQQRRLRNQSEDENDRRLFGPFNVDRAPTGQFISKGSIKNPIERYPRDSKQKLREQGKGQGETGTRGQQRRQRHSEEEESEIDDREYQQRGRSTSQRYRGGGKKSGRSTGTKREIHYNKDGSIDLRSFGPFNVDRAPTGQLVPKGTLKNPIDKYPDSKTKFRKEGIEEEEFEQRRSRKQQNRNEDDEDVDYDRNRQQQKRSQQNSYNQKQGRNRRQEGDENEHEREKEEEFEQDHDKRHLGPFNVDRAPTGQFVSKGAIKNPINQYPDSKEKNAEPGKSQNRRQNRASQRNQEESESDQQEDTVQQQRRQKQKRSYQSLERQDQDRARQSRQTQESDKDQEEGDSDYEGTQDQTQPRKQNQQQNQSKSRVPKYLQTSDRQTQKGAGKSSAQKMYPLNDAILHQLELIRNHYSEVNDTGRKVAYNKVIGQIRNLNKPINELDDLDQIEGIGQNIRDHIREFMENGRVEGFEEMDKKRQGQSSKDEQEDNQQIMIKKIQEIAEQKMKDTIRNGLRVQVNQDEKNQQADEMYLEIMKKDGKAFDQQLVQQLITTLQQERLITDKKQASSDSIKQLKDDQFMWEGSINLDDKDIKTHLKFRKEEDDF</sequence>
<proteinExistence type="predicted"/>
<dbReference type="SUPFAM" id="SSF52113">
    <property type="entry name" value="BRCT domain"/>
    <property type="match status" value="1"/>
</dbReference>
<keyword evidence="4" id="KW-1185">Reference proteome</keyword>
<evidence type="ECO:0000256" key="1">
    <source>
        <dbReference type="SAM" id="MobiDB-lite"/>
    </source>
</evidence>
<feature type="compositionally biased region" description="Basic and acidic residues" evidence="1">
    <location>
        <begin position="15"/>
        <end position="25"/>
    </location>
</feature>
<gene>
    <name evidence="3" type="primary">Contig2158.g2318</name>
    <name evidence="3" type="ORF">STYLEM_2776</name>
</gene>
<feature type="compositionally biased region" description="Basic and acidic residues" evidence="1">
    <location>
        <begin position="343"/>
        <end position="354"/>
    </location>
</feature>
<organism evidence="3 4">
    <name type="scientific">Stylonychia lemnae</name>
    <name type="common">Ciliate</name>
    <dbReference type="NCBI Taxonomy" id="5949"/>
    <lineage>
        <taxon>Eukaryota</taxon>
        <taxon>Sar</taxon>
        <taxon>Alveolata</taxon>
        <taxon>Ciliophora</taxon>
        <taxon>Intramacronucleata</taxon>
        <taxon>Spirotrichea</taxon>
        <taxon>Stichotrichia</taxon>
        <taxon>Sporadotrichida</taxon>
        <taxon>Oxytrichidae</taxon>
        <taxon>Stylonychinae</taxon>
        <taxon>Stylonychia</taxon>
    </lineage>
</organism>